<evidence type="ECO:0000256" key="4">
    <source>
        <dbReference type="ARBA" id="ARBA00022989"/>
    </source>
</evidence>
<dbReference type="AlphaFoldDB" id="A0A0F9GGS4"/>
<dbReference type="EMBL" id="LAZR01018016">
    <property type="protein sequence ID" value="KKL98039.1"/>
    <property type="molecule type" value="Genomic_DNA"/>
</dbReference>
<evidence type="ECO:0000313" key="8">
    <source>
        <dbReference type="EMBL" id="KKL98039.1"/>
    </source>
</evidence>
<evidence type="ECO:0000256" key="1">
    <source>
        <dbReference type="ARBA" id="ARBA00004651"/>
    </source>
</evidence>
<reference evidence="8" key="1">
    <citation type="journal article" date="2015" name="Nature">
        <title>Complex archaea that bridge the gap between prokaryotes and eukaryotes.</title>
        <authorList>
            <person name="Spang A."/>
            <person name="Saw J.H."/>
            <person name="Jorgensen S.L."/>
            <person name="Zaremba-Niedzwiedzka K."/>
            <person name="Martijn J."/>
            <person name="Lind A.E."/>
            <person name="van Eijk R."/>
            <person name="Schleper C."/>
            <person name="Guy L."/>
            <person name="Ettema T.J."/>
        </authorList>
    </citation>
    <scope>NUCLEOTIDE SEQUENCE</scope>
</reference>
<sequence>MTAKKVFSVFGIALLIFLIAIPLFSYSAFKSAIKEKAFNHLITARELLNNQIENYFEERFGDVDVLSRNPIIAQGLTRLSRAFSTSGFESTKYLETVGTYQPLMDHYVSDYGYINVFFVDRDGDVVYSAKKDEYTGTNLLTGKYKRFSMAQVFRRGMEEVTFEDYTWHDGIEEFTAYFAAPIYGNQVVLGVLVIEIPFSHLDAMLTRRAGLGQTGEMYLVGDDGFMRSNSRFSEEPTILQKEVDTEATSEAFDGNTGTKIVDDYRGVPV</sequence>
<evidence type="ECO:0000259" key="7">
    <source>
        <dbReference type="Pfam" id="PF02743"/>
    </source>
</evidence>
<comment type="caution">
    <text evidence="8">The sequence shown here is derived from an EMBL/GenBank/DDBJ whole genome shotgun (WGS) entry which is preliminary data.</text>
</comment>
<dbReference type="Pfam" id="PF02743">
    <property type="entry name" value="dCache_1"/>
    <property type="match status" value="1"/>
</dbReference>
<name>A0A0F9GGS4_9ZZZZ</name>
<evidence type="ECO:0000256" key="6">
    <source>
        <dbReference type="SAM" id="Phobius"/>
    </source>
</evidence>
<keyword evidence="5 6" id="KW-0472">Membrane</keyword>
<comment type="subcellular location">
    <subcellularLocation>
        <location evidence="1">Cell membrane</location>
        <topology evidence="1">Multi-pass membrane protein</topology>
    </subcellularLocation>
</comment>
<keyword evidence="2" id="KW-1003">Cell membrane</keyword>
<evidence type="ECO:0000256" key="5">
    <source>
        <dbReference type="ARBA" id="ARBA00023136"/>
    </source>
</evidence>
<gene>
    <name evidence="8" type="ORF">LCGC14_1828400</name>
</gene>
<evidence type="ECO:0000256" key="3">
    <source>
        <dbReference type="ARBA" id="ARBA00022692"/>
    </source>
</evidence>
<accession>A0A0F9GGS4</accession>
<proteinExistence type="predicted"/>
<dbReference type="GO" id="GO:0005886">
    <property type="term" value="C:plasma membrane"/>
    <property type="evidence" value="ECO:0007669"/>
    <property type="project" value="UniProtKB-SubCell"/>
</dbReference>
<dbReference type="InterPro" id="IPR029151">
    <property type="entry name" value="Sensor-like_sf"/>
</dbReference>
<dbReference type="SUPFAM" id="SSF103190">
    <property type="entry name" value="Sensory domain-like"/>
    <property type="match status" value="1"/>
</dbReference>
<feature type="transmembrane region" description="Helical" evidence="6">
    <location>
        <begin position="6"/>
        <end position="29"/>
    </location>
</feature>
<keyword evidence="4 6" id="KW-1133">Transmembrane helix</keyword>
<feature type="non-terminal residue" evidence="8">
    <location>
        <position position="269"/>
    </location>
</feature>
<feature type="domain" description="Cache" evidence="7">
    <location>
        <begin position="32"/>
        <end position="247"/>
    </location>
</feature>
<keyword evidence="3 6" id="KW-0812">Transmembrane</keyword>
<dbReference type="Gene3D" id="3.30.450.20">
    <property type="entry name" value="PAS domain"/>
    <property type="match status" value="1"/>
</dbReference>
<protein>
    <recommendedName>
        <fullName evidence="7">Cache domain-containing protein</fullName>
    </recommendedName>
</protein>
<evidence type="ECO:0000256" key="2">
    <source>
        <dbReference type="ARBA" id="ARBA00022475"/>
    </source>
</evidence>
<dbReference type="InterPro" id="IPR033479">
    <property type="entry name" value="dCache_1"/>
</dbReference>
<organism evidence="8">
    <name type="scientific">marine sediment metagenome</name>
    <dbReference type="NCBI Taxonomy" id="412755"/>
    <lineage>
        <taxon>unclassified sequences</taxon>
        <taxon>metagenomes</taxon>
        <taxon>ecological metagenomes</taxon>
    </lineage>
</organism>